<dbReference type="InterPro" id="IPR004469">
    <property type="entry name" value="PSP"/>
</dbReference>
<keyword evidence="9" id="KW-0718">Serine biosynthesis</keyword>
<evidence type="ECO:0000256" key="10">
    <source>
        <dbReference type="ARBA" id="ARBA00031693"/>
    </source>
</evidence>
<dbReference type="SFLD" id="SFLDF00029">
    <property type="entry name" value="phosphoserine_phosphatase"/>
    <property type="match status" value="1"/>
</dbReference>
<dbReference type="EC" id="3.1.3.3" evidence="4"/>
<dbReference type="CDD" id="cd07500">
    <property type="entry name" value="HAD_PSP"/>
    <property type="match status" value="1"/>
</dbReference>
<reference evidence="14" key="1">
    <citation type="journal article" date="2018" name="Int. J. Syst. Evol. Microbiol.">
        <title>Jatrophihabitans telluris sp. nov., isolated from sediment soil of lava forest wetlands and the emended description of the genus Jatrophihabitans.</title>
        <authorList>
            <person name="Lee K.C."/>
            <person name="Suh M.K."/>
            <person name="Eom M.K."/>
            <person name="Kim K.K."/>
            <person name="Kim J.S."/>
            <person name="Kim D.S."/>
            <person name="Ko S.H."/>
            <person name="Shin Y.K."/>
            <person name="Lee J.S."/>
        </authorList>
    </citation>
    <scope>NUCLEOTIDE SEQUENCE</scope>
    <source>
        <strain evidence="14">N237</strain>
    </source>
</reference>
<comment type="catalytic activity">
    <reaction evidence="11">
        <text>O-phospho-L-serine + H2O = L-serine + phosphate</text>
        <dbReference type="Rhea" id="RHEA:21208"/>
        <dbReference type="ChEBI" id="CHEBI:15377"/>
        <dbReference type="ChEBI" id="CHEBI:33384"/>
        <dbReference type="ChEBI" id="CHEBI:43474"/>
        <dbReference type="ChEBI" id="CHEBI:57524"/>
        <dbReference type="EC" id="3.1.3.3"/>
    </reaction>
</comment>
<dbReference type="GO" id="GO:0016787">
    <property type="term" value="F:hydrolase activity"/>
    <property type="evidence" value="ECO:0007669"/>
    <property type="project" value="UniProtKB-KW"/>
</dbReference>
<dbReference type="InterPro" id="IPR036412">
    <property type="entry name" value="HAD-like_sf"/>
</dbReference>
<comment type="pathway">
    <text evidence="2">Amino-acid biosynthesis; L-serine biosynthesis; L-serine from 3-phospho-D-glycerate: step 3/3.</text>
</comment>
<dbReference type="SUPFAM" id="SSF55021">
    <property type="entry name" value="ACT-like"/>
    <property type="match status" value="2"/>
</dbReference>
<dbReference type="NCBIfam" id="TIGR00338">
    <property type="entry name" value="serB"/>
    <property type="match status" value="1"/>
</dbReference>
<dbReference type="Gene3D" id="3.40.50.1000">
    <property type="entry name" value="HAD superfamily/HAD-like"/>
    <property type="match status" value="1"/>
</dbReference>
<evidence type="ECO:0000313" key="14">
    <source>
        <dbReference type="EMBL" id="UQX87584.1"/>
    </source>
</evidence>
<dbReference type="InterPro" id="IPR002912">
    <property type="entry name" value="ACT_dom"/>
</dbReference>
<comment type="similarity">
    <text evidence="3">Belongs to the HAD-like hydrolase superfamily. SerB family.</text>
</comment>
<dbReference type="InterPro" id="IPR050582">
    <property type="entry name" value="HAD-like_SerB"/>
</dbReference>
<dbReference type="RefSeq" id="WP_249770247.1">
    <property type="nucleotide sequence ID" value="NZ_CP097332.1"/>
</dbReference>
<feature type="domain" description="ACT" evidence="13">
    <location>
        <begin position="7"/>
        <end position="85"/>
    </location>
</feature>
<evidence type="ECO:0000259" key="13">
    <source>
        <dbReference type="PROSITE" id="PS51671"/>
    </source>
</evidence>
<dbReference type="EMBL" id="CP097332">
    <property type="protein sequence ID" value="UQX87584.1"/>
    <property type="molecule type" value="Genomic_DNA"/>
</dbReference>
<evidence type="ECO:0000313" key="15">
    <source>
        <dbReference type="Proteomes" id="UP001056336"/>
    </source>
</evidence>
<evidence type="ECO:0000256" key="3">
    <source>
        <dbReference type="ARBA" id="ARBA00009184"/>
    </source>
</evidence>
<evidence type="ECO:0000256" key="12">
    <source>
        <dbReference type="ARBA" id="ARBA00048523"/>
    </source>
</evidence>
<organism evidence="14 15">
    <name type="scientific">Jatrophihabitans telluris</name>
    <dbReference type="NCBI Taxonomy" id="2038343"/>
    <lineage>
        <taxon>Bacteria</taxon>
        <taxon>Bacillati</taxon>
        <taxon>Actinomycetota</taxon>
        <taxon>Actinomycetes</taxon>
        <taxon>Jatrophihabitantales</taxon>
        <taxon>Jatrophihabitantaceae</taxon>
        <taxon>Jatrophihabitans</taxon>
    </lineage>
</organism>
<keyword evidence="5" id="KW-0028">Amino-acid biosynthesis</keyword>
<dbReference type="InterPro" id="IPR023214">
    <property type="entry name" value="HAD_sf"/>
</dbReference>
<evidence type="ECO:0000256" key="4">
    <source>
        <dbReference type="ARBA" id="ARBA00012640"/>
    </source>
</evidence>
<keyword evidence="6" id="KW-0479">Metal-binding</keyword>
<feature type="domain" description="ACT" evidence="13">
    <location>
        <begin position="105"/>
        <end position="181"/>
    </location>
</feature>
<comment type="catalytic activity">
    <reaction evidence="12">
        <text>O-phospho-D-serine + H2O = D-serine + phosphate</text>
        <dbReference type="Rhea" id="RHEA:24873"/>
        <dbReference type="ChEBI" id="CHEBI:15377"/>
        <dbReference type="ChEBI" id="CHEBI:35247"/>
        <dbReference type="ChEBI" id="CHEBI:43474"/>
        <dbReference type="ChEBI" id="CHEBI:58680"/>
        <dbReference type="EC" id="3.1.3.3"/>
    </reaction>
</comment>
<evidence type="ECO:0000256" key="5">
    <source>
        <dbReference type="ARBA" id="ARBA00022605"/>
    </source>
</evidence>
<evidence type="ECO:0000256" key="1">
    <source>
        <dbReference type="ARBA" id="ARBA00001946"/>
    </source>
</evidence>
<dbReference type="NCBIfam" id="TIGR01488">
    <property type="entry name" value="HAD-SF-IB"/>
    <property type="match status" value="1"/>
</dbReference>
<dbReference type="InterPro" id="IPR049148">
    <property type="entry name" value="PSP_ACT"/>
</dbReference>
<dbReference type="Pfam" id="PF12710">
    <property type="entry name" value="HAD"/>
    <property type="match status" value="1"/>
</dbReference>
<evidence type="ECO:0000256" key="6">
    <source>
        <dbReference type="ARBA" id="ARBA00022723"/>
    </source>
</evidence>
<keyword evidence="15" id="KW-1185">Reference proteome</keyword>
<dbReference type="SFLD" id="SFLDG01136">
    <property type="entry name" value="C1.6:_Phosphoserine_Phosphatas"/>
    <property type="match status" value="1"/>
</dbReference>
<dbReference type="PANTHER" id="PTHR43344:SF2">
    <property type="entry name" value="PHOSPHOSERINE PHOSPHATASE"/>
    <property type="match status" value="1"/>
</dbReference>
<evidence type="ECO:0000256" key="9">
    <source>
        <dbReference type="ARBA" id="ARBA00023299"/>
    </source>
</evidence>
<accession>A0ABY4QWB4</accession>
<dbReference type="PANTHER" id="PTHR43344">
    <property type="entry name" value="PHOSPHOSERINE PHOSPHATASE"/>
    <property type="match status" value="1"/>
</dbReference>
<name>A0ABY4QWB4_9ACTN</name>
<keyword evidence="8" id="KW-0460">Magnesium</keyword>
<comment type="cofactor">
    <cofactor evidence="1">
        <name>Mg(2+)</name>
        <dbReference type="ChEBI" id="CHEBI:18420"/>
    </cofactor>
</comment>
<evidence type="ECO:0000256" key="11">
    <source>
        <dbReference type="ARBA" id="ARBA00048138"/>
    </source>
</evidence>
<dbReference type="InterPro" id="IPR045865">
    <property type="entry name" value="ACT-like_dom_sf"/>
</dbReference>
<dbReference type="Proteomes" id="UP001056336">
    <property type="component" value="Chromosome"/>
</dbReference>
<evidence type="ECO:0000256" key="7">
    <source>
        <dbReference type="ARBA" id="ARBA00022801"/>
    </source>
</evidence>
<protein>
    <recommendedName>
        <fullName evidence="4">phosphoserine phosphatase</fullName>
        <ecNumber evidence="4">3.1.3.3</ecNumber>
    </recommendedName>
    <alternativeName>
        <fullName evidence="10">O-phosphoserine phosphohydrolase</fullName>
    </alternativeName>
</protein>
<dbReference type="Pfam" id="PF21086">
    <property type="entry name" value="ACT_PSP_2"/>
    <property type="match status" value="1"/>
</dbReference>
<sequence>MNPIGVLVTVSGRDRPGVTAALFSSFAAHDVDVVDVEQVVIRERVILGVVLDLRGDPASLRRSVGNTCSALGMEHEVVVVEQPDNEPAATVADGPSTFSPARLHVIVLGRPLRPGALADVAQRIADVGGNIESVTQLSSYPVSSLEMMVADADAEQLRAVLVRAASDTGLDIAVEPAGLARRAKRLVVLDVDSTLVQGEGIDELAKLAGVAERVAAITASAMAGSMDFGESLAARVSLLAGLSESEVHRVRDGLVLTPGARTLVRTLKRLGYAVGVVSGGFTVLTDRFVDELELDFAAANELEIIDGRVTGRVIGPVVDRAGKASALRRFAGAFNVPLSQTVAIGDGANDIDMLRTAGLGIAFNAKAALRESAEVAVNQPFLDVVLYILGISRSEIEAADAGDGPSEGLASLS</sequence>
<evidence type="ECO:0000256" key="2">
    <source>
        <dbReference type="ARBA" id="ARBA00005135"/>
    </source>
</evidence>
<evidence type="ECO:0000256" key="8">
    <source>
        <dbReference type="ARBA" id="ARBA00022842"/>
    </source>
</evidence>
<dbReference type="SFLD" id="SFLDG01137">
    <property type="entry name" value="C1.6.1:_Phosphoserine_Phosphat"/>
    <property type="match status" value="1"/>
</dbReference>
<dbReference type="Gene3D" id="3.30.70.260">
    <property type="match status" value="2"/>
</dbReference>
<dbReference type="SUPFAM" id="SSF56784">
    <property type="entry name" value="HAD-like"/>
    <property type="match status" value="1"/>
</dbReference>
<reference evidence="14" key="2">
    <citation type="submission" date="2022-05" db="EMBL/GenBank/DDBJ databases">
        <authorList>
            <person name="Kim J.-S."/>
            <person name="Lee K."/>
            <person name="Suh M."/>
            <person name="Eom M."/>
            <person name="Kim J.-S."/>
            <person name="Kim D.-S."/>
            <person name="Ko S.-H."/>
            <person name="Shin Y."/>
            <person name="Lee J.-S."/>
        </authorList>
    </citation>
    <scope>NUCLEOTIDE SEQUENCE</scope>
    <source>
        <strain evidence="14">N237</strain>
    </source>
</reference>
<gene>
    <name evidence="14" type="primary">serB</name>
    <name evidence="14" type="ORF">M6D93_14920</name>
</gene>
<proteinExistence type="inferred from homology"/>
<dbReference type="PROSITE" id="PS51671">
    <property type="entry name" value="ACT"/>
    <property type="match status" value="2"/>
</dbReference>
<dbReference type="SFLD" id="SFLDS00003">
    <property type="entry name" value="Haloacid_Dehalogenase"/>
    <property type="match status" value="1"/>
</dbReference>
<keyword evidence="7 14" id="KW-0378">Hydrolase</keyword>
<dbReference type="Pfam" id="PF13740">
    <property type="entry name" value="ACT_6"/>
    <property type="match status" value="1"/>
</dbReference>